<dbReference type="Gene3D" id="1.20.120.1630">
    <property type="match status" value="1"/>
</dbReference>
<feature type="compositionally biased region" description="Basic and acidic residues" evidence="1">
    <location>
        <begin position="285"/>
        <end position="297"/>
    </location>
</feature>
<proteinExistence type="predicted"/>
<dbReference type="EMBL" id="JANTQA010000029">
    <property type="protein sequence ID" value="KAJ3442019.1"/>
    <property type="molecule type" value="Genomic_DNA"/>
</dbReference>
<reference evidence="3" key="1">
    <citation type="submission" date="2022-08" db="EMBL/GenBank/DDBJ databases">
        <title>Novel sulphate-reducing endosymbionts in the free-living metamonad Anaeramoeba.</title>
        <authorList>
            <person name="Jerlstrom-Hultqvist J."/>
            <person name="Cepicka I."/>
            <person name="Gallot-Lavallee L."/>
            <person name="Salas-Leiva D."/>
            <person name="Curtis B.A."/>
            <person name="Zahonova K."/>
            <person name="Pipaliya S."/>
            <person name="Dacks J."/>
            <person name="Roger A.J."/>
        </authorList>
    </citation>
    <scope>NUCLEOTIDE SEQUENCE</scope>
    <source>
        <strain evidence="3">Busselton2</strain>
    </source>
</reference>
<keyword evidence="2" id="KW-0472">Membrane</keyword>
<feature type="transmembrane region" description="Helical" evidence="2">
    <location>
        <begin position="167"/>
        <end position="190"/>
    </location>
</feature>
<gene>
    <name evidence="3" type="ORF">M0812_14041</name>
</gene>
<organism evidence="3 4">
    <name type="scientific">Anaeramoeba flamelloides</name>
    <dbReference type="NCBI Taxonomy" id="1746091"/>
    <lineage>
        <taxon>Eukaryota</taxon>
        <taxon>Metamonada</taxon>
        <taxon>Anaeramoebidae</taxon>
        <taxon>Anaeramoeba</taxon>
    </lineage>
</organism>
<protein>
    <submittedName>
        <fullName evidence="3">3-oxo-5-alpha-steroid 4-dehydrogenase</fullName>
    </submittedName>
</protein>
<name>A0AAV7ZJ77_9EUKA</name>
<dbReference type="AlphaFoldDB" id="A0AAV7ZJ77"/>
<comment type="caution">
    <text evidence="3">The sequence shown here is derived from an EMBL/GenBank/DDBJ whole genome shotgun (WGS) entry which is preliminary data.</text>
</comment>
<keyword evidence="2" id="KW-1133">Transmembrane helix</keyword>
<keyword evidence="2" id="KW-0812">Transmembrane</keyword>
<dbReference type="PROSITE" id="PS50244">
    <property type="entry name" value="S5A_REDUCTASE"/>
    <property type="match status" value="1"/>
</dbReference>
<sequence>MALQVVFFIFAFLFKSDKFTDMTYSLTFLTISIVSLLLGTGKDCLATILQNVAVWMWSLRLGSYLVYRIHKIGVDHRFDQIRDSLLKFGGFWFIQGLSVWFVILPTVIVNLNPPLGSIHWTNILGWVIFFIGLIIETIADYQKFVFKNKPENKKNFMKSGIWSWSRHPNYFGELAVWVGLFISSIASIALNDNKHSESQTDYALQWTLAALGPLWITFVILFFSGIPPLERGWLKRYGDRNDFIKWKKTTSILIPIPPKLYNLCNPWEEKSDEPDPFEAQKLLKKQNDQDEKQKESNTNEQVL</sequence>
<dbReference type="PANTHER" id="PTHR32251">
    <property type="entry name" value="3-OXO-5-ALPHA-STEROID 4-DEHYDROGENASE"/>
    <property type="match status" value="1"/>
</dbReference>
<dbReference type="GO" id="GO:0016020">
    <property type="term" value="C:membrane"/>
    <property type="evidence" value="ECO:0007669"/>
    <property type="project" value="TreeGrafter"/>
</dbReference>
<feature type="transmembrane region" description="Helical" evidence="2">
    <location>
        <begin position="88"/>
        <end position="111"/>
    </location>
</feature>
<accession>A0AAV7ZJ77</accession>
<dbReference type="Pfam" id="PF06966">
    <property type="entry name" value="DUF1295"/>
    <property type="match status" value="1"/>
</dbReference>
<evidence type="ECO:0000256" key="1">
    <source>
        <dbReference type="SAM" id="MobiDB-lite"/>
    </source>
</evidence>
<dbReference type="InterPro" id="IPR010721">
    <property type="entry name" value="UstE-like"/>
</dbReference>
<evidence type="ECO:0000313" key="4">
    <source>
        <dbReference type="Proteomes" id="UP001146793"/>
    </source>
</evidence>
<feature type="region of interest" description="Disordered" evidence="1">
    <location>
        <begin position="270"/>
        <end position="303"/>
    </location>
</feature>
<evidence type="ECO:0000256" key="2">
    <source>
        <dbReference type="SAM" id="Phobius"/>
    </source>
</evidence>
<feature type="transmembrane region" description="Helical" evidence="2">
    <location>
        <begin position="45"/>
        <end position="67"/>
    </location>
</feature>
<dbReference type="PANTHER" id="PTHR32251:SF17">
    <property type="entry name" value="STEROID 5-ALPHA REDUCTASE C-TERMINAL DOMAIN-CONTAINING PROTEIN"/>
    <property type="match status" value="1"/>
</dbReference>
<evidence type="ECO:0000313" key="3">
    <source>
        <dbReference type="EMBL" id="KAJ3442019.1"/>
    </source>
</evidence>
<feature type="transmembrane region" description="Helical" evidence="2">
    <location>
        <begin position="123"/>
        <end position="146"/>
    </location>
</feature>
<feature type="transmembrane region" description="Helical" evidence="2">
    <location>
        <begin position="21"/>
        <end position="39"/>
    </location>
</feature>
<feature type="transmembrane region" description="Helical" evidence="2">
    <location>
        <begin position="202"/>
        <end position="226"/>
    </location>
</feature>
<dbReference type="Proteomes" id="UP001146793">
    <property type="component" value="Unassembled WGS sequence"/>
</dbReference>